<evidence type="ECO:0000256" key="4">
    <source>
        <dbReference type="ARBA" id="ARBA00022525"/>
    </source>
</evidence>
<evidence type="ECO:0000256" key="3">
    <source>
        <dbReference type="ARBA" id="ARBA00022473"/>
    </source>
</evidence>
<proteinExistence type="inferred from homology"/>
<dbReference type="GO" id="GO:0048008">
    <property type="term" value="P:platelet-derived growth factor receptor signaling pathway"/>
    <property type="evidence" value="ECO:0007669"/>
    <property type="project" value="TreeGrafter"/>
</dbReference>
<comment type="subcellular location">
    <subcellularLocation>
        <location evidence="1">Secreted</location>
    </subcellularLocation>
</comment>
<feature type="region of interest" description="Disordered" evidence="9">
    <location>
        <begin position="70"/>
        <end position="143"/>
    </location>
</feature>
<evidence type="ECO:0000256" key="10">
    <source>
        <dbReference type="SAM" id="SignalP"/>
    </source>
</evidence>
<dbReference type="GO" id="GO:0005615">
    <property type="term" value="C:extracellular space"/>
    <property type="evidence" value="ECO:0007669"/>
    <property type="project" value="TreeGrafter"/>
</dbReference>
<comment type="similarity">
    <text evidence="2">Belongs to the PDGF/VEGF growth factor family.</text>
</comment>
<keyword evidence="6" id="KW-1015">Disulfide bond</keyword>
<reference evidence="13" key="1">
    <citation type="submission" date="2025-08" db="UniProtKB">
        <authorList>
            <consortium name="RefSeq"/>
        </authorList>
    </citation>
    <scope>IDENTIFICATION</scope>
    <source>
        <tissue evidence="13">Blood</tissue>
    </source>
</reference>
<keyword evidence="7" id="KW-0325">Glycoprotein</keyword>
<keyword evidence="8" id="KW-0497">Mitogen</keyword>
<evidence type="ECO:0000256" key="9">
    <source>
        <dbReference type="SAM" id="MobiDB-lite"/>
    </source>
</evidence>
<feature type="compositionally biased region" description="Low complexity" evidence="9">
    <location>
        <begin position="107"/>
        <end position="117"/>
    </location>
</feature>
<dbReference type="GO" id="GO:0051897">
    <property type="term" value="P:positive regulation of phosphatidylinositol 3-kinase/protein kinase B signal transduction"/>
    <property type="evidence" value="ECO:0007669"/>
    <property type="project" value="TreeGrafter"/>
</dbReference>
<organism evidence="12 13">
    <name type="scientific">Sapajus apella</name>
    <name type="common">Brown-capped capuchin</name>
    <name type="synonym">Cebus apella</name>
    <dbReference type="NCBI Taxonomy" id="9515"/>
    <lineage>
        <taxon>Eukaryota</taxon>
        <taxon>Metazoa</taxon>
        <taxon>Chordata</taxon>
        <taxon>Craniata</taxon>
        <taxon>Vertebrata</taxon>
        <taxon>Euteleostomi</taxon>
        <taxon>Mammalia</taxon>
        <taxon>Eutheria</taxon>
        <taxon>Euarchontoglires</taxon>
        <taxon>Primates</taxon>
        <taxon>Haplorrhini</taxon>
        <taxon>Platyrrhini</taxon>
        <taxon>Cebidae</taxon>
        <taxon>Cebinae</taxon>
        <taxon>Sapajus</taxon>
    </lineage>
</organism>
<dbReference type="PANTHER" id="PTHR11633:SF3">
    <property type="entry name" value="PLATELET-DERIVED GROWTH FACTOR SUBUNIT A"/>
    <property type="match status" value="1"/>
</dbReference>
<dbReference type="PANTHER" id="PTHR11633">
    <property type="entry name" value="PLATELET-DERIVED GROWTH FACTOR"/>
    <property type="match status" value="1"/>
</dbReference>
<evidence type="ECO:0000256" key="2">
    <source>
        <dbReference type="ARBA" id="ARBA00006686"/>
    </source>
</evidence>
<evidence type="ECO:0000256" key="1">
    <source>
        <dbReference type="ARBA" id="ARBA00004613"/>
    </source>
</evidence>
<dbReference type="GO" id="GO:0030335">
    <property type="term" value="P:positive regulation of cell migration"/>
    <property type="evidence" value="ECO:0007669"/>
    <property type="project" value="TreeGrafter"/>
</dbReference>
<sequence length="199" mass="21167">MRTWACLLLLGCGYLAHALAEEAEIPREVIERLAHSQIHSIRDLQRLLEIDSVVAAEGCSLARGLFSPRRKTPRVSHKVQPRRPRLVCRPPACPGAGGASGAPPGPGRRALASAPGGQPAERVPKGRRASGTHGRAESVPGSGPRTFVIPGSWCGVLAAGLGLCGCRRPVSFYVHYLMKSRALDASAAWGLFLCLTLRP</sequence>
<accession>A0A6J3GCN9</accession>
<dbReference type="RefSeq" id="XP_032115803.1">
    <property type="nucleotide sequence ID" value="XM_032259912.1"/>
</dbReference>
<dbReference type="CTD" id="5154"/>
<keyword evidence="12" id="KW-1185">Reference proteome</keyword>
<keyword evidence="3" id="KW-0217">Developmental protein</keyword>
<dbReference type="GO" id="GO:0005161">
    <property type="term" value="F:platelet-derived growth factor receptor binding"/>
    <property type="evidence" value="ECO:0007669"/>
    <property type="project" value="TreeGrafter"/>
</dbReference>
<dbReference type="InterPro" id="IPR029034">
    <property type="entry name" value="Cystine-knot_cytokine"/>
</dbReference>
<name>A0A6J3GCN9_SAPAP</name>
<evidence type="ECO:0000259" key="11">
    <source>
        <dbReference type="Pfam" id="PF04692"/>
    </source>
</evidence>
<feature type="domain" description="Platelet-derived growth factor N-terminal" evidence="11">
    <location>
        <begin position="21"/>
        <end position="75"/>
    </location>
</feature>
<feature type="signal peptide" evidence="10">
    <location>
        <begin position="1"/>
        <end position="20"/>
    </location>
</feature>
<keyword evidence="4" id="KW-0964">Secreted</keyword>
<evidence type="ECO:0000313" key="12">
    <source>
        <dbReference type="Proteomes" id="UP000504640"/>
    </source>
</evidence>
<dbReference type="GO" id="GO:0008083">
    <property type="term" value="F:growth factor activity"/>
    <property type="evidence" value="ECO:0007669"/>
    <property type="project" value="UniProtKB-KW"/>
</dbReference>
<dbReference type="AlphaFoldDB" id="A0A6J3GCN9"/>
<feature type="compositionally biased region" description="Basic residues" evidence="9">
    <location>
        <begin position="70"/>
        <end position="86"/>
    </location>
</feature>
<evidence type="ECO:0000256" key="8">
    <source>
        <dbReference type="ARBA" id="ARBA00023246"/>
    </source>
</evidence>
<evidence type="ECO:0000313" key="13">
    <source>
        <dbReference type="RefSeq" id="XP_032115803.1"/>
    </source>
</evidence>
<dbReference type="GO" id="GO:0008284">
    <property type="term" value="P:positive regulation of cell population proliferation"/>
    <property type="evidence" value="ECO:0007669"/>
    <property type="project" value="TreeGrafter"/>
</dbReference>
<gene>
    <name evidence="13" type="primary">PDGFA</name>
</gene>
<evidence type="ECO:0000256" key="6">
    <source>
        <dbReference type="ARBA" id="ARBA00023157"/>
    </source>
</evidence>
<dbReference type="Gene3D" id="2.10.90.10">
    <property type="entry name" value="Cystine-knot cytokines"/>
    <property type="match status" value="1"/>
</dbReference>
<keyword evidence="5" id="KW-0339">Growth factor</keyword>
<dbReference type="Proteomes" id="UP000504640">
    <property type="component" value="Unplaced"/>
</dbReference>
<feature type="chain" id="PRO_5026743155" evidence="10">
    <location>
        <begin position="21"/>
        <end position="199"/>
    </location>
</feature>
<dbReference type="GeneID" id="116537635"/>
<dbReference type="GO" id="GO:0051781">
    <property type="term" value="P:positive regulation of cell division"/>
    <property type="evidence" value="ECO:0007669"/>
    <property type="project" value="UniProtKB-KW"/>
</dbReference>
<dbReference type="InterPro" id="IPR006782">
    <property type="entry name" value="PDGF_N"/>
</dbReference>
<keyword evidence="10" id="KW-0732">Signal</keyword>
<dbReference type="GO" id="GO:0016020">
    <property type="term" value="C:membrane"/>
    <property type="evidence" value="ECO:0007669"/>
    <property type="project" value="InterPro"/>
</dbReference>
<protein>
    <submittedName>
        <fullName evidence="13">Platelet-derived growth factor subunit A isoform X2</fullName>
    </submittedName>
</protein>
<evidence type="ECO:0000256" key="7">
    <source>
        <dbReference type="ARBA" id="ARBA00023180"/>
    </source>
</evidence>
<dbReference type="Pfam" id="PF04692">
    <property type="entry name" value="PDGF_N"/>
    <property type="match status" value="1"/>
</dbReference>
<evidence type="ECO:0000256" key="5">
    <source>
        <dbReference type="ARBA" id="ARBA00023030"/>
    </source>
</evidence>
<dbReference type="GO" id="GO:0070374">
    <property type="term" value="P:positive regulation of ERK1 and ERK2 cascade"/>
    <property type="evidence" value="ECO:0007669"/>
    <property type="project" value="TreeGrafter"/>
</dbReference>